<evidence type="ECO:0000313" key="2">
    <source>
        <dbReference type="Proteomes" id="UP000192505"/>
    </source>
</evidence>
<dbReference type="EMBL" id="MTEI01000002">
    <property type="protein sequence ID" value="OQW89217.1"/>
    <property type="molecule type" value="Genomic_DNA"/>
</dbReference>
<sequence>MTRILIADAGPLFSLAAGNLLGLLTHFRLGLTDVVREESVDRGLLPDASVEAQRLLAFYNAHAAHIETFATQVGITVRAKRLADPLYQMPRHVGELSIQSLLIDLQLQGSSEPPVVVFEDAWFMRNASALAKPCVLLSTQALLNYAESKGWIASAELARQAIAQARPLAYPASITIVPA</sequence>
<organism evidence="1 2">
    <name type="scientific">Rhodoferax ferrireducens</name>
    <dbReference type="NCBI Taxonomy" id="192843"/>
    <lineage>
        <taxon>Bacteria</taxon>
        <taxon>Pseudomonadati</taxon>
        <taxon>Pseudomonadota</taxon>
        <taxon>Betaproteobacteria</taxon>
        <taxon>Burkholderiales</taxon>
        <taxon>Comamonadaceae</taxon>
        <taxon>Rhodoferax</taxon>
    </lineage>
</organism>
<comment type="caution">
    <text evidence="1">The sequence shown here is derived from an EMBL/GenBank/DDBJ whole genome shotgun (WGS) entry which is preliminary data.</text>
</comment>
<name>A0A1W9KX33_9BURK</name>
<evidence type="ECO:0000313" key="1">
    <source>
        <dbReference type="EMBL" id="OQW89217.1"/>
    </source>
</evidence>
<proteinExistence type="predicted"/>
<protein>
    <recommendedName>
        <fullName evidence="3">PIN domain-containing protein</fullName>
    </recommendedName>
</protein>
<dbReference type="Proteomes" id="UP000192505">
    <property type="component" value="Unassembled WGS sequence"/>
</dbReference>
<evidence type="ECO:0008006" key="3">
    <source>
        <dbReference type="Google" id="ProtNLM"/>
    </source>
</evidence>
<accession>A0A1W9KX33</accession>
<gene>
    <name evidence="1" type="ORF">BWK72_04515</name>
</gene>
<reference evidence="1 2" key="1">
    <citation type="submission" date="2017-01" db="EMBL/GenBank/DDBJ databases">
        <title>Novel large sulfur bacteria in the metagenomes of groundwater-fed chemosynthetic microbial mats in the Lake Huron basin.</title>
        <authorList>
            <person name="Sharrar A.M."/>
            <person name="Flood B.E."/>
            <person name="Bailey J.V."/>
            <person name="Jones D.S."/>
            <person name="Biddanda B."/>
            <person name="Ruberg S.A."/>
            <person name="Marcus D.N."/>
            <person name="Dick G.J."/>
        </authorList>
    </citation>
    <scope>NUCLEOTIDE SEQUENCE [LARGE SCALE GENOMIC DNA]</scope>
    <source>
        <strain evidence="1">A7</strain>
    </source>
</reference>
<dbReference type="AlphaFoldDB" id="A0A1W9KX33"/>